<evidence type="ECO:0000313" key="2">
    <source>
        <dbReference type="EMBL" id="KAG0577187.1"/>
    </source>
</evidence>
<name>A0A8T0I2D3_CERPU</name>
<evidence type="ECO:0000313" key="3">
    <source>
        <dbReference type="Proteomes" id="UP000822688"/>
    </source>
</evidence>
<dbReference type="Pfam" id="PF07734">
    <property type="entry name" value="FBA_1"/>
    <property type="match status" value="1"/>
</dbReference>
<dbReference type="PROSITE" id="PS50181">
    <property type="entry name" value="FBOX"/>
    <property type="match status" value="1"/>
</dbReference>
<dbReference type="SMART" id="SM00256">
    <property type="entry name" value="FBOX"/>
    <property type="match status" value="1"/>
</dbReference>
<keyword evidence="3" id="KW-1185">Reference proteome</keyword>
<evidence type="ECO:0000259" key="1">
    <source>
        <dbReference type="PROSITE" id="PS50181"/>
    </source>
</evidence>
<proteinExistence type="predicted"/>
<dbReference type="AlphaFoldDB" id="A0A8T0I2D3"/>
<dbReference type="Proteomes" id="UP000822688">
    <property type="component" value="Chromosome 5"/>
</dbReference>
<protein>
    <recommendedName>
        <fullName evidence="1">F-box domain-containing protein</fullName>
    </recommendedName>
</protein>
<accession>A0A8T0I2D3</accession>
<sequence length="447" mass="50993">MRQLALHSGECSSTAVSCCDCYQTVGIAEGEAEKMSGFGTAGIAWSELPKDVQHKVLMNLGIQDLCRMRCVCREWRDVIHRRDFRGMYDVANSSQEPHPVICYLESSYPLRLQCTAYDYEGRMWKKMNSFPSVPQRSLTALNTCAHDEFGPLSNVGLYSVGGLLCLHHWSDHRRREYPRGVSSWTVWNPFRNRWKRLPLWYENSGQLIVGNSFVHAFVSDERTKAYKILMAHEVAVYPNNSEASARKLATKIYDSRTGMWTDGAEHTLGVELIYSTSSVRGVLCNGLVYFVAETRDFLNIGPTRPSVVLAYDISEDEWIEQPLNSYFVLFEWDGHLMTVDVDNAVLGWEEDFLEWEPVSRMWKETGIKMPGKIGKVFLSDLGGFSIVASGNHLAVTGHTRNDEFRIAVYKRAENYWRLPPNGKFSDKLMSFLVNGLVLHTPSLDWRP</sequence>
<dbReference type="InterPro" id="IPR050796">
    <property type="entry name" value="SCF_F-box_component"/>
</dbReference>
<gene>
    <name evidence="2" type="ORF">KC19_5G137300</name>
</gene>
<dbReference type="InterPro" id="IPR011043">
    <property type="entry name" value="Gal_Oxase/kelch_b-propeller"/>
</dbReference>
<dbReference type="Gene3D" id="1.20.1280.50">
    <property type="match status" value="1"/>
</dbReference>
<dbReference type="InterPro" id="IPR036047">
    <property type="entry name" value="F-box-like_dom_sf"/>
</dbReference>
<reference evidence="2" key="1">
    <citation type="submission" date="2020-06" db="EMBL/GenBank/DDBJ databases">
        <title>WGS assembly of Ceratodon purpureus strain R40.</title>
        <authorList>
            <person name="Carey S.B."/>
            <person name="Jenkins J."/>
            <person name="Shu S."/>
            <person name="Lovell J.T."/>
            <person name="Sreedasyam A."/>
            <person name="Maumus F."/>
            <person name="Tiley G.P."/>
            <person name="Fernandez-Pozo N."/>
            <person name="Barry K."/>
            <person name="Chen C."/>
            <person name="Wang M."/>
            <person name="Lipzen A."/>
            <person name="Daum C."/>
            <person name="Saski C.A."/>
            <person name="Payton A.C."/>
            <person name="Mcbreen J.C."/>
            <person name="Conrad R.E."/>
            <person name="Kollar L.M."/>
            <person name="Olsson S."/>
            <person name="Huttunen S."/>
            <person name="Landis J.B."/>
            <person name="Wickett N.J."/>
            <person name="Johnson M.G."/>
            <person name="Rensing S.A."/>
            <person name="Grimwood J."/>
            <person name="Schmutz J."/>
            <person name="Mcdaniel S.F."/>
        </authorList>
    </citation>
    <scope>NUCLEOTIDE SEQUENCE</scope>
    <source>
        <strain evidence="2">R40</strain>
    </source>
</reference>
<dbReference type="PANTHER" id="PTHR31672">
    <property type="entry name" value="BNACNNG10540D PROTEIN"/>
    <property type="match status" value="1"/>
</dbReference>
<dbReference type="Pfam" id="PF00646">
    <property type="entry name" value="F-box"/>
    <property type="match status" value="1"/>
</dbReference>
<organism evidence="2 3">
    <name type="scientific">Ceratodon purpureus</name>
    <name type="common">Fire moss</name>
    <name type="synonym">Dicranum purpureum</name>
    <dbReference type="NCBI Taxonomy" id="3225"/>
    <lineage>
        <taxon>Eukaryota</taxon>
        <taxon>Viridiplantae</taxon>
        <taxon>Streptophyta</taxon>
        <taxon>Embryophyta</taxon>
        <taxon>Bryophyta</taxon>
        <taxon>Bryophytina</taxon>
        <taxon>Bryopsida</taxon>
        <taxon>Dicranidae</taxon>
        <taxon>Pseudoditrichales</taxon>
        <taxon>Ditrichaceae</taxon>
        <taxon>Ceratodon</taxon>
    </lineage>
</organism>
<feature type="domain" description="F-box" evidence="1">
    <location>
        <begin position="42"/>
        <end position="87"/>
    </location>
</feature>
<dbReference type="SUPFAM" id="SSF81383">
    <property type="entry name" value="F-box domain"/>
    <property type="match status" value="1"/>
</dbReference>
<dbReference type="EMBL" id="CM026425">
    <property type="protein sequence ID" value="KAG0577187.1"/>
    <property type="molecule type" value="Genomic_DNA"/>
</dbReference>
<dbReference type="SUPFAM" id="SSF50965">
    <property type="entry name" value="Galactose oxidase, central domain"/>
    <property type="match status" value="1"/>
</dbReference>
<comment type="caution">
    <text evidence="2">The sequence shown here is derived from an EMBL/GenBank/DDBJ whole genome shotgun (WGS) entry which is preliminary data.</text>
</comment>
<dbReference type="InterPro" id="IPR006527">
    <property type="entry name" value="F-box-assoc_dom_typ1"/>
</dbReference>
<dbReference type="InterPro" id="IPR001810">
    <property type="entry name" value="F-box_dom"/>
</dbReference>